<organism evidence="2 3">
    <name type="scientific">Perkinsus chesapeaki</name>
    <name type="common">Clam parasite</name>
    <name type="synonym">Perkinsus andrewsi</name>
    <dbReference type="NCBI Taxonomy" id="330153"/>
    <lineage>
        <taxon>Eukaryota</taxon>
        <taxon>Sar</taxon>
        <taxon>Alveolata</taxon>
        <taxon>Perkinsozoa</taxon>
        <taxon>Perkinsea</taxon>
        <taxon>Perkinsida</taxon>
        <taxon>Perkinsidae</taxon>
        <taxon>Perkinsus</taxon>
    </lineage>
</organism>
<comment type="caution">
    <text evidence="2">The sequence shown here is derived from an EMBL/GenBank/DDBJ whole genome shotgun (WGS) entry which is preliminary data.</text>
</comment>
<accession>A0A7J6LFK5</accession>
<name>A0A7J6LFK5_PERCH</name>
<dbReference type="PANTHER" id="PTHR32215">
    <property type="entry name" value="CILIA- AND FLAGELLA-ASSOCIATED PROTEIN 57"/>
    <property type="match status" value="1"/>
</dbReference>
<dbReference type="AlphaFoldDB" id="A0A7J6LFK5"/>
<evidence type="ECO:0000256" key="1">
    <source>
        <dbReference type="SAM" id="Coils"/>
    </source>
</evidence>
<evidence type="ECO:0000313" key="2">
    <source>
        <dbReference type="EMBL" id="KAF4657963.1"/>
    </source>
</evidence>
<evidence type="ECO:0000313" key="3">
    <source>
        <dbReference type="Proteomes" id="UP000591131"/>
    </source>
</evidence>
<gene>
    <name evidence="2" type="ORF">FOL47_008224</name>
</gene>
<proteinExistence type="predicted"/>
<keyword evidence="1" id="KW-0175">Coiled coil</keyword>
<dbReference type="PANTHER" id="PTHR32215:SF0">
    <property type="entry name" value="CILIA- AND FLAGELLA-ASSOCIATED PROTEIN 57"/>
    <property type="match status" value="1"/>
</dbReference>
<dbReference type="Proteomes" id="UP000591131">
    <property type="component" value="Unassembled WGS sequence"/>
</dbReference>
<dbReference type="EMBL" id="JAAPAO010000515">
    <property type="protein sequence ID" value="KAF4657963.1"/>
    <property type="molecule type" value="Genomic_DNA"/>
</dbReference>
<dbReference type="OrthoDB" id="443428at2759"/>
<reference evidence="2 3" key="1">
    <citation type="submission" date="2020-04" db="EMBL/GenBank/DDBJ databases">
        <title>Perkinsus chesapeaki whole genome sequence.</title>
        <authorList>
            <person name="Bogema D.R."/>
        </authorList>
    </citation>
    <scope>NUCLEOTIDE SEQUENCE [LARGE SCALE GENOMIC DNA]</scope>
    <source>
        <strain evidence="2">ATCC PRA-425</strain>
    </source>
</reference>
<keyword evidence="3" id="KW-1185">Reference proteome</keyword>
<protein>
    <submittedName>
        <fullName evidence="2">Uncharacterized protein</fullName>
    </submittedName>
</protein>
<sequence length="483" mass="55469">MRHSIARLQRLNADKDADIETLKGKILHMGEQIEKSRSAAEKTTQQLEHQRLIISGKDKRILRAERTQRHLDNFRFVLFHRVKQLEEEKAPLREQVDSLRSAVKDMYGEFVSEFEMKKSLQHDFHETGKKLARSHTQNQALREKNAAVANEVGSLLKEVQHVMSEASKDRDDRQLLVRLRDLIHHEGKKMNIKHIRSQTTPHDTDGHQDQIGELHEDDLEPNIDLTKELLHQRNLLLTKAKTVTELNAKLTEENYLGRRRMMTENSAMIQELNELRIEKKELNKRVEDLEAKLASMTSSVGVESYGPKALSKSRSTVTGLTPYQQQKMKEANLKAYRRSLALQEQSRGSCGAARFTEEGFSEHAELLEEEGYRLSRLQFEYVTDSHPTTQGSSSGLNVTRGSEEGFFNFHSTEDILVTLPENRSSSSPIYVPQTLRFKYDWDPSFKLVAHEFAWSFGSIGPERTSLGSAMYIHSDAQYGEQGR</sequence>
<feature type="coiled-coil region" evidence="1">
    <location>
        <begin position="258"/>
        <end position="299"/>
    </location>
</feature>
<dbReference type="InterPro" id="IPR052993">
    <property type="entry name" value="CFA-57"/>
</dbReference>